<evidence type="ECO:0000256" key="1">
    <source>
        <dbReference type="SAM" id="MobiDB-lite"/>
    </source>
</evidence>
<proteinExistence type="predicted"/>
<dbReference type="Pfam" id="PF10091">
    <property type="entry name" value="Glycoamylase"/>
    <property type="match status" value="1"/>
</dbReference>
<feature type="domain" description="Glycoamylase-like" evidence="3">
    <location>
        <begin position="221"/>
        <end position="466"/>
    </location>
</feature>
<feature type="signal peptide" evidence="2">
    <location>
        <begin position="1"/>
        <end position="25"/>
    </location>
</feature>
<keyword evidence="2" id="KW-0732">Signal</keyword>
<dbReference type="Proteomes" id="UP000075320">
    <property type="component" value="Unassembled WGS sequence"/>
</dbReference>
<dbReference type="Gene3D" id="1.50.10.140">
    <property type="match status" value="1"/>
</dbReference>
<evidence type="ECO:0000313" key="4">
    <source>
        <dbReference type="EMBL" id="KYG66496.1"/>
    </source>
</evidence>
<sequence>MSLKRAFLSSLVSLAMVLSSTTGYGKTAEMTVVGRTPLLTPVNRPLTLDRLSRDTFRYFWETTDAKTGLAPDRFPSSSPASIAAVGFALTAYAIGVENEYITRKQAVDRTLATLRFFWKLPMGPQKTGVAGYQGFYYHFLSMKDGTRATEWEIELSTVDTALLLGGVLFAQSYYSKANKKETEIRNLADKIYKRVNWQWAQHRHPVISLGWFPGEKGFIAYDWVGYNEAMLVYILGLGSPTFPLKPDSWHAWTDHYKDDWGMDNGIEYLTFYAMFGHQYTHVWVDFRDIQDDFMKSKNSNYFLNSKKAAYAQRQYAITNKAGWDGYGENQWGLTASDGPGKFSKVVNGKKREFKGYFARGVGINYAYDDGTLAPTALLGSLPFAPEIVMPAIQTTYEKYGKYLYTDYGFLDAYNPTFQFPVTSKTGKVIPDVGWIAKDYIGIDQGPILAMTENYRTGFVWEVMRKNKYIKLGLQRAGFTGGWLGAEKKNTGVASSSTMTTNTPDPKTDKERKPASN</sequence>
<reference evidence="4 5" key="1">
    <citation type="submission" date="2016-03" db="EMBL/GenBank/DDBJ databases">
        <authorList>
            <person name="Ploux O."/>
        </authorList>
    </citation>
    <scope>NUCLEOTIDE SEQUENCE [LARGE SCALE GENOMIC DNA]</scope>
    <source>
        <strain evidence="4 5">R0</strain>
    </source>
</reference>
<gene>
    <name evidence="4" type="ORF">AZI86_05465</name>
</gene>
<dbReference type="InterPro" id="IPR016883">
    <property type="entry name" value="UCP028431"/>
</dbReference>
<feature type="compositionally biased region" description="Polar residues" evidence="1">
    <location>
        <begin position="491"/>
        <end position="504"/>
    </location>
</feature>
<keyword evidence="5" id="KW-1185">Reference proteome</keyword>
<feature type="region of interest" description="Disordered" evidence="1">
    <location>
        <begin position="488"/>
        <end position="516"/>
    </location>
</feature>
<accession>A0A150WQ53</accession>
<comment type="caution">
    <text evidence="4">The sequence shown here is derived from an EMBL/GenBank/DDBJ whole genome shotgun (WGS) entry which is preliminary data.</text>
</comment>
<feature type="chain" id="PRO_5007573443" description="Glycoamylase-like domain-containing protein" evidence="2">
    <location>
        <begin position="26"/>
        <end position="516"/>
    </location>
</feature>
<evidence type="ECO:0000259" key="3">
    <source>
        <dbReference type="Pfam" id="PF10091"/>
    </source>
</evidence>
<organism evidence="4 5">
    <name type="scientific">Bdellovibrio bacteriovorus</name>
    <dbReference type="NCBI Taxonomy" id="959"/>
    <lineage>
        <taxon>Bacteria</taxon>
        <taxon>Pseudomonadati</taxon>
        <taxon>Bdellovibrionota</taxon>
        <taxon>Bdellovibrionia</taxon>
        <taxon>Bdellovibrionales</taxon>
        <taxon>Pseudobdellovibrionaceae</taxon>
        <taxon>Bdellovibrio</taxon>
    </lineage>
</organism>
<dbReference type="InterPro" id="IPR019282">
    <property type="entry name" value="Glycoamylase-like_cons_dom"/>
</dbReference>
<dbReference type="EMBL" id="LUKE01000001">
    <property type="protein sequence ID" value="KYG66496.1"/>
    <property type="molecule type" value="Genomic_DNA"/>
</dbReference>
<dbReference type="PIRSF" id="PIRSF028431">
    <property type="entry name" value="UCP028431"/>
    <property type="match status" value="1"/>
</dbReference>
<dbReference type="AlphaFoldDB" id="A0A150WQ53"/>
<dbReference type="RefSeq" id="WP_061834060.1">
    <property type="nucleotide sequence ID" value="NZ_LUKE01000001.1"/>
</dbReference>
<evidence type="ECO:0000256" key="2">
    <source>
        <dbReference type="SAM" id="SignalP"/>
    </source>
</evidence>
<protein>
    <recommendedName>
        <fullName evidence="3">Glycoamylase-like domain-containing protein</fullName>
    </recommendedName>
</protein>
<feature type="compositionally biased region" description="Basic and acidic residues" evidence="1">
    <location>
        <begin position="505"/>
        <end position="516"/>
    </location>
</feature>
<name>A0A150WQ53_BDEBC</name>
<evidence type="ECO:0000313" key="5">
    <source>
        <dbReference type="Proteomes" id="UP000075320"/>
    </source>
</evidence>